<keyword evidence="2" id="KW-1185">Reference proteome</keyword>
<name>A0A8J1Y1X6_OWEFU</name>
<comment type="caution">
    <text evidence="1">The sequence shown here is derived from an EMBL/GenBank/DDBJ whole genome shotgun (WGS) entry which is preliminary data.</text>
</comment>
<evidence type="ECO:0000313" key="2">
    <source>
        <dbReference type="Proteomes" id="UP000749559"/>
    </source>
</evidence>
<sequence>MKTSSKTATIMTRIYLPMFFLTIINFLLRESLSQVVTMEKITPYIKDARLEPGNIFKTIENFNSMAAQCLVECALRAQCKSAAYNQKDHICEMGGELTSQQTSSSWELITADSIAEMRSSSYLGLCNNHDCLEGEVCFRDEPNNSYKCLCETGADCPGRTLQCADLGCELPNSVCISPPLGDPYCVSVTTPPAPIRCEDLGCVLPSVCITPPDGDPFCQDVQTTQQPTKG</sequence>
<accession>A0A8J1Y1X6</accession>
<organism evidence="1 2">
    <name type="scientific">Owenia fusiformis</name>
    <name type="common">Polychaete worm</name>
    <dbReference type="NCBI Taxonomy" id="6347"/>
    <lineage>
        <taxon>Eukaryota</taxon>
        <taxon>Metazoa</taxon>
        <taxon>Spiralia</taxon>
        <taxon>Lophotrochozoa</taxon>
        <taxon>Annelida</taxon>
        <taxon>Polychaeta</taxon>
        <taxon>Sedentaria</taxon>
        <taxon>Canalipalpata</taxon>
        <taxon>Sabellida</taxon>
        <taxon>Oweniida</taxon>
        <taxon>Oweniidae</taxon>
        <taxon>Owenia</taxon>
    </lineage>
</organism>
<dbReference type="Proteomes" id="UP000749559">
    <property type="component" value="Unassembled WGS sequence"/>
</dbReference>
<protein>
    <submittedName>
        <fullName evidence="1">Uncharacterized protein</fullName>
    </submittedName>
</protein>
<reference evidence="1" key="1">
    <citation type="submission" date="2022-03" db="EMBL/GenBank/DDBJ databases">
        <authorList>
            <person name="Martin C."/>
        </authorList>
    </citation>
    <scope>NUCLEOTIDE SEQUENCE</scope>
</reference>
<gene>
    <name evidence="1" type="ORF">OFUS_LOCUS7540</name>
</gene>
<dbReference type="AlphaFoldDB" id="A0A8J1Y1X6"/>
<evidence type="ECO:0000313" key="1">
    <source>
        <dbReference type="EMBL" id="CAH1780905.1"/>
    </source>
</evidence>
<dbReference type="EMBL" id="CAIIXF020000004">
    <property type="protein sequence ID" value="CAH1780905.1"/>
    <property type="molecule type" value="Genomic_DNA"/>
</dbReference>
<proteinExistence type="predicted"/>
<dbReference type="Pfam" id="PF00024">
    <property type="entry name" value="PAN_1"/>
    <property type="match status" value="1"/>
</dbReference>
<dbReference type="InterPro" id="IPR003609">
    <property type="entry name" value="Pan_app"/>
</dbReference>